<dbReference type="PRINTS" id="PR00404">
    <property type="entry name" value="MADSDOMAIN"/>
</dbReference>
<dbReference type="SUPFAM" id="SSF55455">
    <property type="entry name" value="SRF-like"/>
    <property type="match status" value="1"/>
</dbReference>
<dbReference type="PANTHER" id="PTHR48019">
    <property type="entry name" value="SERUM RESPONSE FACTOR HOMOLOG"/>
    <property type="match status" value="1"/>
</dbReference>
<evidence type="ECO:0000256" key="1">
    <source>
        <dbReference type="ARBA" id="ARBA00004123"/>
    </source>
</evidence>
<dbReference type="GO" id="GO:0003700">
    <property type="term" value="F:DNA-binding transcription factor activity"/>
    <property type="evidence" value="ECO:0007669"/>
    <property type="project" value="InterPro"/>
</dbReference>
<dbReference type="EMBL" id="JAUHHV010000002">
    <property type="protein sequence ID" value="KAK1433728.1"/>
    <property type="molecule type" value="Genomic_DNA"/>
</dbReference>
<comment type="subcellular location">
    <subcellularLocation>
        <location evidence="1">Nucleus</location>
    </subcellularLocation>
</comment>
<organism evidence="8 9">
    <name type="scientific">Tagetes erecta</name>
    <name type="common">African marigold</name>
    <dbReference type="NCBI Taxonomy" id="13708"/>
    <lineage>
        <taxon>Eukaryota</taxon>
        <taxon>Viridiplantae</taxon>
        <taxon>Streptophyta</taxon>
        <taxon>Embryophyta</taxon>
        <taxon>Tracheophyta</taxon>
        <taxon>Spermatophyta</taxon>
        <taxon>Magnoliopsida</taxon>
        <taxon>eudicotyledons</taxon>
        <taxon>Gunneridae</taxon>
        <taxon>Pentapetalae</taxon>
        <taxon>asterids</taxon>
        <taxon>campanulids</taxon>
        <taxon>Asterales</taxon>
        <taxon>Asteraceae</taxon>
        <taxon>Asteroideae</taxon>
        <taxon>Heliantheae alliance</taxon>
        <taxon>Tageteae</taxon>
        <taxon>Tagetes</taxon>
    </lineage>
</organism>
<accession>A0AAD8P4Z2</accession>
<keyword evidence="2" id="KW-0805">Transcription regulation</keyword>
<dbReference type="Pfam" id="PF01486">
    <property type="entry name" value="K-box"/>
    <property type="match status" value="1"/>
</dbReference>
<evidence type="ECO:0000256" key="2">
    <source>
        <dbReference type="ARBA" id="ARBA00023015"/>
    </source>
</evidence>
<dbReference type="GO" id="GO:0046983">
    <property type="term" value="F:protein dimerization activity"/>
    <property type="evidence" value="ECO:0007669"/>
    <property type="project" value="InterPro"/>
</dbReference>
<keyword evidence="4" id="KW-0804">Transcription</keyword>
<dbReference type="CDD" id="cd00265">
    <property type="entry name" value="MADS_MEF2_like"/>
    <property type="match status" value="1"/>
</dbReference>
<evidence type="ECO:0000256" key="4">
    <source>
        <dbReference type="ARBA" id="ARBA00023163"/>
    </source>
</evidence>
<dbReference type="Gene3D" id="3.40.1810.10">
    <property type="entry name" value="Transcription factor, MADS-box"/>
    <property type="match status" value="1"/>
</dbReference>
<evidence type="ECO:0000259" key="6">
    <source>
        <dbReference type="PROSITE" id="PS50066"/>
    </source>
</evidence>
<dbReference type="InterPro" id="IPR050142">
    <property type="entry name" value="MADS-box/MEF2_TF"/>
</dbReference>
<evidence type="ECO:0000259" key="7">
    <source>
        <dbReference type="PROSITE" id="PS51297"/>
    </source>
</evidence>
<dbReference type="AlphaFoldDB" id="A0AAD8P4Z2"/>
<dbReference type="GO" id="GO:0000977">
    <property type="term" value="F:RNA polymerase II transcription regulatory region sequence-specific DNA binding"/>
    <property type="evidence" value="ECO:0007669"/>
    <property type="project" value="InterPro"/>
</dbReference>
<dbReference type="PROSITE" id="PS51297">
    <property type="entry name" value="K_BOX"/>
    <property type="match status" value="1"/>
</dbReference>
<dbReference type="InterPro" id="IPR036879">
    <property type="entry name" value="TF_MADSbox_sf"/>
</dbReference>
<protein>
    <submittedName>
        <fullName evidence="8">Uncharacterized protein</fullName>
    </submittedName>
</protein>
<keyword evidence="3" id="KW-0238">DNA-binding</keyword>
<dbReference type="InterPro" id="IPR002487">
    <property type="entry name" value="TF_Kbox"/>
</dbReference>
<name>A0AAD8P4Z2_TARER</name>
<dbReference type="PROSITE" id="PS50066">
    <property type="entry name" value="MADS_BOX_2"/>
    <property type="match status" value="1"/>
</dbReference>
<evidence type="ECO:0000313" key="9">
    <source>
        <dbReference type="Proteomes" id="UP001229421"/>
    </source>
</evidence>
<dbReference type="Pfam" id="PF00319">
    <property type="entry name" value="SRF-TF"/>
    <property type="match status" value="1"/>
</dbReference>
<evidence type="ECO:0000313" key="8">
    <source>
        <dbReference type="EMBL" id="KAK1433728.1"/>
    </source>
</evidence>
<feature type="domain" description="K-box" evidence="7">
    <location>
        <begin position="87"/>
        <end position="177"/>
    </location>
</feature>
<dbReference type="GO" id="GO:0005634">
    <property type="term" value="C:nucleus"/>
    <property type="evidence" value="ECO:0007669"/>
    <property type="project" value="UniProtKB-SubCell"/>
</dbReference>
<keyword evidence="5" id="KW-0539">Nucleus</keyword>
<feature type="domain" description="MADS-box" evidence="6">
    <location>
        <begin position="1"/>
        <end position="61"/>
    </location>
</feature>
<gene>
    <name evidence="8" type="ORF">QVD17_10643</name>
</gene>
<sequence>MVRPKTEMRKIEKLAARQVCFSKRRRGLFKKAQELSTLCDADIALIVFSATGKLFQYSPSSINQVLERRGLLQSKSVAEPQETSAEMQTAHRRCAILRKELAEKTSVLRQLKGEDLQGLDLKDLNKLEAILESGLTAVVKTKGERMLKEISDLKTKEAQLAEENARLKQQLVIMDTCVGEMRVQDHWDDHHSLELTISSLSSRDALHNHNFSSLDTLLKLGLPTIK</sequence>
<evidence type="ECO:0000256" key="5">
    <source>
        <dbReference type="ARBA" id="ARBA00023242"/>
    </source>
</evidence>
<comment type="caution">
    <text evidence="8">The sequence shown here is derived from an EMBL/GenBank/DDBJ whole genome shotgun (WGS) entry which is preliminary data.</text>
</comment>
<dbReference type="InterPro" id="IPR002100">
    <property type="entry name" value="TF_MADSbox"/>
</dbReference>
<keyword evidence="9" id="KW-1185">Reference proteome</keyword>
<reference evidence="8" key="1">
    <citation type="journal article" date="2023" name="bioRxiv">
        <title>Improved chromosome-level genome assembly for marigold (Tagetes erecta).</title>
        <authorList>
            <person name="Jiang F."/>
            <person name="Yuan L."/>
            <person name="Wang S."/>
            <person name="Wang H."/>
            <person name="Xu D."/>
            <person name="Wang A."/>
            <person name="Fan W."/>
        </authorList>
    </citation>
    <scope>NUCLEOTIDE SEQUENCE</scope>
    <source>
        <strain evidence="8">WSJ</strain>
        <tissue evidence="8">Leaf</tissue>
    </source>
</reference>
<proteinExistence type="predicted"/>
<dbReference type="Proteomes" id="UP001229421">
    <property type="component" value="Unassembled WGS sequence"/>
</dbReference>
<dbReference type="InterPro" id="IPR033896">
    <property type="entry name" value="MEF2-like_N"/>
</dbReference>
<dbReference type="SMART" id="SM00432">
    <property type="entry name" value="MADS"/>
    <property type="match status" value="1"/>
</dbReference>
<evidence type="ECO:0000256" key="3">
    <source>
        <dbReference type="ARBA" id="ARBA00023125"/>
    </source>
</evidence>
<dbReference type="GO" id="GO:0045944">
    <property type="term" value="P:positive regulation of transcription by RNA polymerase II"/>
    <property type="evidence" value="ECO:0007669"/>
    <property type="project" value="InterPro"/>
</dbReference>